<proteinExistence type="predicted"/>
<feature type="transmembrane region" description="Helical" evidence="1">
    <location>
        <begin position="12"/>
        <end position="31"/>
    </location>
</feature>
<accession>A0A0W0TJ30</accession>
<protein>
    <submittedName>
        <fullName evidence="3">Sporulation domain-containing protein</fullName>
    </submittedName>
</protein>
<dbReference type="Proteomes" id="UP000251942">
    <property type="component" value="Unassembled WGS sequence"/>
</dbReference>
<evidence type="ECO:0000313" key="6">
    <source>
        <dbReference type="Proteomes" id="UP000251942"/>
    </source>
</evidence>
<keyword evidence="5" id="KW-1185">Reference proteome</keyword>
<dbReference type="Proteomes" id="UP000054698">
    <property type="component" value="Unassembled WGS sequence"/>
</dbReference>
<feature type="domain" description="SPOR" evidence="2">
    <location>
        <begin position="162"/>
        <end position="241"/>
    </location>
</feature>
<dbReference type="PANTHER" id="PTHR38687:SF1">
    <property type="entry name" value="CELL DIVISION PROTEIN DEDD"/>
    <property type="match status" value="1"/>
</dbReference>
<dbReference type="InterPro" id="IPR036680">
    <property type="entry name" value="SPOR-like_sf"/>
</dbReference>
<organism evidence="3 5">
    <name type="scientific">Legionella feeleii</name>
    <dbReference type="NCBI Taxonomy" id="453"/>
    <lineage>
        <taxon>Bacteria</taxon>
        <taxon>Pseudomonadati</taxon>
        <taxon>Pseudomonadota</taxon>
        <taxon>Gammaproteobacteria</taxon>
        <taxon>Legionellales</taxon>
        <taxon>Legionellaceae</taxon>
        <taxon>Legionella</taxon>
    </lineage>
</organism>
<dbReference type="GO" id="GO:0032153">
    <property type="term" value="C:cell division site"/>
    <property type="evidence" value="ECO:0007669"/>
    <property type="project" value="TreeGrafter"/>
</dbReference>
<sequence length="244" mass="26511">MKLVLDERVKHRIIGLAVILSIGAIFAPAIVKKSNQRFDGNVNVSVQLPPKPLPPKVAMPDEKAMFGTVKVAHVELPALPDEKTIVKIAKAEPLSPMNDVRMPVVAKANVDTPSLPRAKTTAVSKPTVDKMAAKKVVKNIPQPKAKVVAKNNKKVAPVKVKTLVKGRYAVQLATFSKQRNADSLVSKLRGKGYKATYNKITTNDGTVYKVIVGHTDRKEQARVLQKQLASVMQINGFIVETGVS</sequence>
<keyword evidence="1" id="KW-0472">Membrane</keyword>
<evidence type="ECO:0000313" key="5">
    <source>
        <dbReference type="Proteomes" id="UP000054698"/>
    </source>
</evidence>
<keyword evidence="1" id="KW-1133">Transmembrane helix</keyword>
<reference evidence="4 6" key="2">
    <citation type="submission" date="2018-06" db="EMBL/GenBank/DDBJ databases">
        <authorList>
            <consortium name="Pathogen Informatics"/>
            <person name="Doyle S."/>
        </authorList>
    </citation>
    <scope>NUCLEOTIDE SEQUENCE [LARGE SCALE GENOMIC DNA]</scope>
    <source>
        <strain evidence="4 6">NCTC12022</strain>
    </source>
</reference>
<dbReference type="STRING" id="453.Lfee_3150"/>
<dbReference type="InterPro" id="IPR007730">
    <property type="entry name" value="SPOR-like_dom"/>
</dbReference>
<dbReference type="SUPFAM" id="SSF110997">
    <property type="entry name" value="Sporulation related repeat"/>
    <property type="match status" value="1"/>
</dbReference>
<dbReference type="InterPro" id="IPR052521">
    <property type="entry name" value="Cell_div_SPOR-domain"/>
</dbReference>
<evidence type="ECO:0000256" key="1">
    <source>
        <dbReference type="SAM" id="Phobius"/>
    </source>
</evidence>
<gene>
    <name evidence="3" type="ORF">Lfee_3150</name>
    <name evidence="4" type="ORF">NCTC12022_00785</name>
</gene>
<dbReference type="RefSeq" id="WP_058447937.1">
    <property type="nucleotide sequence ID" value="NZ_CAAAHT010000005.1"/>
</dbReference>
<dbReference type="Gene3D" id="3.30.70.1070">
    <property type="entry name" value="Sporulation related repeat"/>
    <property type="match status" value="1"/>
</dbReference>
<dbReference type="GO" id="GO:0030428">
    <property type="term" value="C:cell septum"/>
    <property type="evidence" value="ECO:0007669"/>
    <property type="project" value="TreeGrafter"/>
</dbReference>
<dbReference type="PATRIC" id="fig|453.4.peg.3432"/>
<reference evidence="3 5" key="1">
    <citation type="submission" date="2015-11" db="EMBL/GenBank/DDBJ databases">
        <title>Genomic analysis of 38 Legionella species identifies large and diverse effector repertoires.</title>
        <authorList>
            <person name="Burstein D."/>
            <person name="Amaro F."/>
            <person name="Zusman T."/>
            <person name="Lifshitz Z."/>
            <person name="Cohen O."/>
            <person name="Gilbert J.A."/>
            <person name="Pupko T."/>
            <person name="Shuman H.A."/>
            <person name="Segal G."/>
        </authorList>
    </citation>
    <scope>NUCLEOTIDE SEQUENCE [LARGE SCALE GENOMIC DNA]</scope>
    <source>
        <strain evidence="3 5">WO-44C</strain>
    </source>
</reference>
<dbReference type="EMBL" id="LNYB01000085">
    <property type="protein sequence ID" value="KTC95485.1"/>
    <property type="molecule type" value="Genomic_DNA"/>
</dbReference>
<dbReference type="EMBL" id="UASS01000005">
    <property type="protein sequence ID" value="SPX60069.1"/>
    <property type="molecule type" value="Genomic_DNA"/>
</dbReference>
<evidence type="ECO:0000313" key="4">
    <source>
        <dbReference type="EMBL" id="SPX60069.1"/>
    </source>
</evidence>
<evidence type="ECO:0000313" key="3">
    <source>
        <dbReference type="EMBL" id="KTC95485.1"/>
    </source>
</evidence>
<dbReference type="GO" id="GO:0042834">
    <property type="term" value="F:peptidoglycan binding"/>
    <property type="evidence" value="ECO:0007669"/>
    <property type="project" value="InterPro"/>
</dbReference>
<keyword evidence="1" id="KW-0812">Transmembrane</keyword>
<dbReference type="Pfam" id="PF05036">
    <property type="entry name" value="SPOR"/>
    <property type="match status" value="1"/>
</dbReference>
<dbReference type="OrthoDB" id="5654216at2"/>
<dbReference type="PANTHER" id="PTHR38687">
    <property type="entry name" value="CELL DIVISION PROTEIN DEDD-RELATED"/>
    <property type="match status" value="1"/>
</dbReference>
<dbReference type="PROSITE" id="PS51724">
    <property type="entry name" value="SPOR"/>
    <property type="match status" value="1"/>
</dbReference>
<dbReference type="AlphaFoldDB" id="A0A0W0TJ30"/>
<dbReference type="GO" id="GO:0032506">
    <property type="term" value="P:cytokinetic process"/>
    <property type="evidence" value="ECO:0007669"/>
    <property type="project" value="TreeGrafter"/>
</dbReference>
<name>A0A0W0TJ30_9GAMM</name>
<evidence type="ECO:0000259" key="2">
    <source>
        <dbReference type="PROSITE" id="PS51724"/>
    </source>
</evidence>